<evidence type="ECO:0000256" key="12">
    <source>
        <dbReference type="PIRSR" id="PIRSR000350-3"/>
    </source>
</evidence>
<evidence type="ECO:0000259" key="16">
    <source>
        <dbReference type="Pfam" id="PF07992"/>
    </source>
</evidence>
<dbReference type="PRINTS" id="PR00411">
    <property type="entry name" value="PNDRDTASEI"/>
</dbReference>
<dbReference type="GO" id="GO:0045454">
    <property type="term" value="P:cell redox homeostasis"/>
    <property type="evidence" value="ECO:0007669"/>
    <property type="project" value="InterPro"/>
</dbReference>
<dbReference type="Proteomes" id="UP001465755">
    <property type="component" value="Unassembled WGS sequence"/>
</dbReference>
<comment type="cofactor">
    <cofactor evidence="12">
        <name>FAD</name>
        <dbReference type="ChEBI" id="CHEBI:57692"/>
    </cofactor>
    <text evidence="12">Binds 1 FAD per subunit.</text>
</comment>
<dbReference type="PIRSF" id="PIRSF000350">
    <property type="entry name" value="Mercury_reductase_MerA"/>
    <property type="match status" value="1"/>
</dbReference>
<dbReference type="FunFam" id="3.50.50.60:FF:000051">
    <property type="entry name" value="Glutathione reductase"/>
    <property type="match status" value="1"/>
</dbReference>
<protein>
    <recommendedName>
        <fullName evidence="3">glutathione-disulfide reductase</fullName>
        <ecNumber evidence="3">1.8.1.7</ecNumber>
    </recommendedName>
</protein>
<keyword evidence="6" id="KW-0521">NADP</keyword>
<comment type="catalytic activity">
    <reaction evidence="10">
        <text>2 glutathione + NADP(+) = glutathione disulfide + NADPH + H(+)</text>
        <dbReference type="Rhea" id="RHEA:11740"/>
        <dbReference type="ChEBI" id="CHEBI:15378"/>
        <dbReference type="ChEBI" id="CHEBI:57783"/>
        <dbReference type="ChEBI" id="CHEBI:57925"/>
        <dbReference type="ChEBI" id="CHEBI:58297"/>
        <dbReference type="ChEBI" id="CHEBI:58349"/>
        <dbReference type="EC" id="1.8.1.7"/>
    </reaction>
</comment>
<evidence type="ECO:0000256" key="8">
    <source>
        <dbReference type="ARBA" id="ARBA00023157"/>
    </source>
</evidence>
<accession>A0AAW1NSW3</accession>
<dbReference type="Gene3D" id="3.50.50.60">
    <property type="entry name" value="FAD/NAD(P)-binding domain"/>
    <property type="match status" value="2"/>
</dbReference>
<keyword evidence="18" id="KW-1185">Reference proteome</keyword>
<dbReference type="InterPro" id="IPR001100">
    <property type="entry name" value="Pyr_nuc-diS_OxRdtase"/>
</dbReference>
<dbReference type="PANTHER" id="PTHR42737">
    <property type="entry name" value="GLUTATHIONE REDUCTASE"/>
    <property type="match status" value="1"/>
</dbReference>
<keyword evidence="12" id="KW-0547">Nucleotide-binding</keyword>
<dbReference type="EMBL" id="JALJOQ010000121">
    <property type="protein sequence ID" value="KAK9795924.1"/>
    <property type="molecule type" value="Genomic_DNA"/>
</dbReference>
<dbReference type="InterPro" id="IPR023753">
    <property type="entry name" value="FAD/NAD-binding_dom"/>
</dbReference>
<dbReference type="GO" id="GO:0006749">
    <property type="term" value="P:glutathione metabolic process"/>
    <property type="evidence" value="ECO:0007669"/>
    <property type="project" value="TreeGrafter"/>
</dbReference>
<dbReference type="SUPFAM" id="SSF51905">
    <property type="entry name" value="FAD/NAD(P)-binding domain"/>
    <property type="match status" value="1"/>
</dbReference>
<feature type="disulfide bond" description="Redox-active" evidence="13">
    <location>
        <begin position="130"/>
        <end position="135"/>
    </location>
</feature>
<comment type="subunit">
    <text evidence="2">Homodimer.</text>
</comment>
<reference evidence="17 18" key="1">
    <citation type="journal article" date="2024" name="Nat. Commun.">
        <title>Phylogenomics reveals the evolutionary origins of lichenization in chlorophyte algae.</title>
        <authorList>
            <person name="Puginier C."/>
            <person name="Libourel C."/>
            <person name="Otte J."/>
            <person name="Skaloud P."/>
            <person name="Haon M."/>
            <person name="Grisel S."/>
            <person name="Petersen M."/>
            <person name="Berrin J.G."/>
            <person name="Delaux P.M."/>
            <person name="Dal Grande F."/>
            <person name="Keller J."/>
        </authorList>
    </citation>
    <scope>NUCLEOTIDE SEQUENCE [LARGE SCALE GENOMIC DNA]</scope>
    <source>
        <strain evidence="17 18">SAG 2036</strain>
    </source>
</reference>
<evidence type="ECO:0000256" key="9">
    <source>
        <dbReference type="ARBA" id="ARBA00023284"/>
    </source>
</evidence>
<keyword evidence="9 14" id="KW-0676">Redox-active center</keyword>
<dbReference type="GO" id="GO:0050660">
    <property type="term" value="F:flavin adenine dinucleotide binding"/>
    <property type="evidence" value="ECO:0007669"/>
    <property type="project" value="InterPro"/>
</dbReference>
<evidence type="ECO:0000313" key="17">
    <source>
        <dbReference type="EMBL" id="KAK9795924.1"/>
    </source>
</evidence>
<dbReference type="InterPro" id="IPR046952">
    <property type="entry name" value="GSHR/TRXR-like"/>
</dbReference>
<dbReference type="InterPro" id="IPR004099">
    <property type="entry name" value="Pyr_nucl-diS_OxRdtase_dimer"/>
</dbReference>
<dbReference type="Gene3D" id="3.30.390.30">
    <property type="match status" value="1"/>
</dbReference>
<evidence type="ECO:0000256" key="14">
    <source>
        <dbReference type="RuleBase" id="RU003691"/>
    </source>
</evidence>
<dbReference type="EC" id="1.8.1.7" evidence="3"/>
<dbReference type="GO" id="GO:0034599">
    <property type="term" value="P:cellular response to oxidative stress"/>
    <property type="evidence" value="ECO:0007669"/>
    <property type="project" value="TreeGrafter"/>
</dbReference>
<feature type="domain" description="FAD/NAD(P)-binding" evidence="16">
    <location>
        <begin position="83"/>
        <end position="410"/>
    </location>
</feature>
<dbReference type="NCBIfam" id="NF004776">
    <property type="entry name" value="PRK06116.1"/>
    <property type="match status" value="1"/>
</dbReference>
<evidence type="ECO:0000259" key="15">
    <source>
        <dbReference type="Pfam" id="PF02852"/>
    </source>
</evidence>
<feature type="binding site" evidence="12">
    <location>
        <position position="395"/>
    </location>
    <ligand>
        <name>FAD</name>
        <dbReference type="ChEBI" id="CHEBI:57692"/>
    </ligand>
</feature>
<dbReference type="InterPro" id="IPR012999">
    <property type="entry name" value="Pyr_OxRdtase_I_AS"/>
</dbReference>
<keyword evidence="12" id="KW-0520">NAD</keyword>
<dbReference type="SUPFAM" id="SSF55424">
    <property type="entry name" value="FAD/NAD-linked reductases, dimerisation (C-terminal) domain"/>
    <property type="match status" value="1"/>
</dbReference>
<feature type="binding site" evidence="12">
    <location>
        <position position="202"/>
    </location>
    <ligand>
        <name>FAD</name>
        <dbReference type="ChEBI" id="CHEBI:57692"/>
    </ligand>
</feature>
<comment type="caution">
    <text evidence="17">The sequence shown here is derived from an EMBL/GenBank/DDBJ whole genome shotgun (WGS) entry which is preliminary data.</text>
</comment>
<feature type="active site" description="Proton acceptor" evidence="11">
    <location>
        <position position="528"/>
    </location>
</feature>
<dbReference type="GO" id="GO:0004362">
    <property type="term" value="F:glutathione-disulfide reductase (NADPH) activity"/>
    <property type="evidence" value="ECO:0007669"/>
    <property type="project" value="UniProtKB-EC"/>
</dbReference>
<evidence type="ECO:0000256" key="10">
    <source>
        <dbReference type="ARBA" id="ARBA00049142"/>
    </source>
</evidence>
<evidence type="ECO:0000256" key="3">
    <source>
        <dbReference type="ARBA" id="ARBA00012607"/>
    </source>
</evidence>
<dbReference type="PROSITE" id="PS00076">
    <property type="entry name" value="PYRIDINE_REDOX_1"/>
    <property type="match status" value="1"/>
</dbReference>
<keyword evidence="7 14" id="KW-0560">Oxidoreductase</keyword>
<dbReference type="InterPro" id="IPR016156">
    <property type="entry name" value="FAD/NAD-linked_Rdtase_dimer_sf"/>
</dbReference>
<evidence type="ECO:0000256" key="7">
    <source>
        <dbReference type="ARBA" id="ARBA00023002"/>
    </source>
</evidence>
<dbReference type="Pfam" id="PF07992">
    <property type="entry name" value="Pyr_redox_2"/>
    <property type="match status" value="1"/>
</dbReference>
<dbReference type="PANTHER" id="PTHR42737:SF9">
    <property type="entry name" value="GLUTATHIONE REDUCTASE"/>
    <property type="match status" value="1"/>
</dbReference>
<dbReference type="Pfam" id="PF02852">
    <property type="entry name" value="Pyr_redox_dim"/>
    <property type="match status" value="1"/>
</dbReference>
<evidence type="ECO:0000256" key="2">
    <source>
        <dbReference type="ARBA" id="ARBA00011738"/>
    </source>
</evidence>
<evidence type="ECO:0000256" key="13">
    <source>
        <dbReference type="PIRSR" id="PIRSR000350-4"/>
    </source>
</evidence>
<evidence type="ECO:0000256" key="11">
    <source>
        <dbReference type="PIRSR" id="PIRSR000350-2"/>
    </source>
</evidence>
<evidence type="ECO:0000256" key="6">
    <source>
        <dbReference type="ARBA" id="ARBA00022857"/>
    </source>
</evidence>
<name>A0AAW1NSW3_9CHLO</name>
<dbReference type="AlphaFoldDB" id="A0AAW1NSW3"/>
<feature type="binding site" evidence="12">
    <location>
        <position position="139"/>
    </location>
    <ligand>
        <name>FAD</name>
        <dbReference type="ChEBI" id="CHEBI:57692"/>
    </ligand>
</feature>
<proteinExistence type="inferred from homology"/>
<comment type="similarity">
    <text evidence="1 14">Belongs to the class-I pyridine nucleotide-disulfide oxidoreductase family.</text>
</comment>
<keyword evidence="8" id="KW-1015">Disulfide bond</keyword>
<organism evidence="17 18">
    <name type="scientific">Symbiochloris irregularis</name>
    <dbReference type="NCBI Taxonomy" id="706552"/>
    <lineage>
        <taxon>Eukaryota</taxon>
        <taxon>Viridiplantae</taxon>
        <taxon>Chlorophyta</taxon>
        <taxon>core chlorophytes</taxon>
        <taxon>Trebouxiophyceae</taxon>
        <taxon>Trebouxiales</taxon>
        <taxon>Trebouxiaceae</taxon>
        <taxon>Symbiochloris</taxon>
    </lineage>
</organism>
<evidence type="ECO:0000256" key="1">
    <source>
        <dbReference type="ARBA" id="ARBA00007532"/>
    </source>
</evidence>
<dbReference type="GO" id="GO:0005829">
    <property type="term" value="C:cytosol"/>
    <property type="evidence" value="ECO:0007669"/>
    <property type="project" value="TreeGrafter"/>
</dbReference>
<feature type="binding site" evidence="12">
    <location>
        <begin position="261"/>
        <end position="268"/>
    </location>
    <ligand>
        <name>NAD(+)</name>
        <dbReference type="ChEBI" id="CHEBI:57540"/>
    </ligand>
</feature>
<feature type="domain" description="Pyridine nucleotide-disulphide oxidoreductase dimerisation" evidence="15">
    <location>
        <begin position="430"/>
        <end position="538"/>
    </location>
</feature>
<feature type="binding site" evidence="12">
    <location>
        <position position="354"/>
    </location>
    <ligand>
        <name>NAD(+)</name>
        <dbReference type="ChEBI" id="CHEBI:57540"/>
    </ligand>
</feature>
<keyword evidence="4 14" id="KW-0285">Flavoprotein</keyword>
<gene>
    <name evidence="17" type="ORF">WJX73_005162</name>
</gene>
<dbReference type="GO" id="GO:0005739">
    <property type="term" value="C:mitochondrion"/>
    <property type="evidence" value="ECO:0007669"/>
    <property type="project" value="TreeGrafter"/>
</dbReference>
<evidence type="ECO:0000313" key="18">
    <source>
        <dbReference type="Proteomes" id="UP001465755"/>
    </source>
</evidence>
<dbReference type="PRINTS" id="PR00368">
    <property type="entry name" value="FADPNR"/>
</dbReference>
<dbReference type="InterPro" id="IPR036188">
    <property type="entry name" value="FAD/NAD-bd_sf"/>
</dbReference>
<evidence type="ECO:0000256" key="5">
    <source>
        <dbReference type="ARBA" id="ARBA00022827"/>
    </source>
</evidence>
<keyword evidence="5 12" id="KW-0274">FAD</keyword>
<evidence type="ECO:0000256" key="4">
    <source>
        <dbReference type="ARBA" id="ARBA00022630"/>
    </source>
</evidence>
<sequence>MAGRTVLSVSLDKSRSAFVAAARQHLRQPSCRRALFCSFAPAQPSAGNLPGYSTAHRRQSACRFRHCQVRASSSNGTGDYDYDLFTIGAGSGGVRASRFASTNYGAKVAICEMPFDLISSESKGGAGGTCVLRGCVPKKLMVYGGEFAESFEDAKGFGWDSTRPGLTWERFMDNKNKELDRLNSVYMKILANNNVTYHEGRGKLLDAHTIDVDGKQFTAKHILIATGGKPTKIPIEGAEHAIISDQILNLSKVPKKLAIIGGGYIALEFAGIYNHFGAETHVFYRQPLPLRGFDEEVRNFMSEQYQQHGLNLHPQHTPVKIEKAADGTLSLTAEDKDKQKVTLGGFDHVLMATGRQPNTQNMGLEEVGVKLEKSGAVAVDKASRTSVPNIWAIGDVTNRLNLTPVALMEGMAFAATAFGDNESFPDYENVASAVFSSPPLAHVGLSEEQAVEKYGDVDVYTSGFKPMRNTISGNQGRGFQKIVVDAKTDRVLGMHMVGPECAEIMQGFAAALKIGLKKKQLDTVVGIHPSSAEEFVTMRSPERRIRNKQPVEAHA</sequence>